<feature type="non-terminal residue" evidence="2">
    <location>
        <position position="1"/>
    </location>
</feature>
<sequence>NSSSSSARNTQNDSDNTPLVDYNDDTDTEEEDADRKHKDRTYTANNKRKPHGND</sequence>
<reference evidence="2" key="1">
    <citation type="journal article" date="2020" name="Fungal Divers.">
        <title>Resolving the Mortierellaceae phylogeny through synthesis of multi-gene phylogenetics and phylogenomics.</title>
        <authorList>
            <person name="Vandepol N."/>
            <person name="Liber J."/>
            <person name="Desiro A."/>
            <person name="Na H."/>
            <person name="Kennedy M."/>
            <person name="Barry K."/>
            <person name="Grigoriev I.V."/>
            <person name="Miller A.N."/>
            <person name="O'Donnell K."/>
            <person name="Stajich J.E."/>
            <person name="Bonito G."/>
        </authorList>
    </citation>
    <scope>NUCLEOTIDE SEQUENCE</scope>
    <source>
        <strain evidence="2">NVP1</strain>
    </source>
</reference>
<dbReference type="Proteomes" id="UP000696485">
    <property type="component" value="Unassembled WGS sequence"/>
</dbReference>
<proteinExistence type="predicted"/>
<evidence type="ECO:0000256" key="1">
    <source>
        <dbReference type="SAM" id="MobiDB-lite"/>
    </source>
</evidence>
<dbReference type="EMBL" id="JAAAUY010000554">
    <property type="protein sequence ID" value="KAF9328545.1"/>
    <property type="molecule type" value="Genomic_DNA"/>
</dbReference>
<comment type="caution">
    <text evidence="2">The sequence shown here is derived from an EMBL/GenBank/DDBJ whole genome shotgun (WGS) entry which is preliminary data.</text>
</comment>
<feature type="compositionally biased region" description="Acidic residues" evidence="1">
    <location>
        <begin position="22"/>
        <end position="32"/>
    </location>
</feature>
<dbReference type="AlphaFoldDB" id="A0A9P5SIQ1"/>
<feature type="non-terminal residue" evidence="2">
    <location>
        <position position="54"/>
    </location>
</feature>
<protein>
    <submittedName>
        <fullName evidence="2">Uncharacterized protein</fullName>
    </submittedName>
</protein>
<evidence type="ECO:0000313" key="2">
    <source>
        <dbReference type="EMBL" id="KAF9328545.1"/>
    </source>
</evidence>
<feature type="region of interest" description="Disordered" evidence="1">
    <location>
        <begin position="1"/>
        <end position="54"/>
    </location>
</feature>
<organism evidence="2 3">
    <name type="scientific">Podila minutissima</name>
    <dbReference type="NCBI Taxonomy" id="64525"/>
    <lineage>
        <taxon>Eukaryota</taxon>
        <taxon>Fungi</taxon>
        <taxon>Fungi incertae sedis</taxon>
        <taxon>Mucoromycota</taxon>
        <taxon>Mortierellomycotina</taxon>
        <taxon>Mortierellomycetes</taxon>
        <taxon>Mortierellales</taxon>
        <taxon>Mortierellaceae</taxon>
        <taxon>Podila</taxon>
    </lineage>
</organism>
<keyword evidence="3" id="KW-1185">Reference proteome</keyword>
<name>A0A9P5SIQ1_9FUNG</name>
<feature type="compositionally biased region" description="Polar residues" evidence="1">
    <location>
        <begin position="1"/>
        <end position="17"/>
    </location>
</feature>
<accession>A0A9P5SIQ1</accession>
<gene>
    <name evidence="2" type="ORF">BG006_008291</name>
</gene>
<evidence type="ECO:0000313" key="3">
    <source>
        <dbReference type="Proteomes" id="UP000696485"/>
    </source>
</evidence>